<sequence>MRRKTIERVFADMKEMHGMRWTTLRRKRRIQMYSLTPTSNIQW</sequence>
<organism evidence="1 2">
    <name type="scientific">Thermoactinomyces daqus</name>
    <dbReference type="NCBI Taxonomy" id="1329516"/>
    <lineage>
        <taxon>Bacteria</taxon>
        <taxon>Bacillati</taxon>
        <taxon>Bacillota</taxon>
        <taxon>Bacilli</taxon>
        <taxon>Bacillales</taxon>
        <taxon>Thermoactinomycetaceae</taxon>
        <taxon>Thermoactinomyces</taxon>
    </lineage>
</organism>
<reference evidence="1 2" key="1">
    <citation type="submission" date="2020-07" db="EMBL/GenBank/DDBJ databases">
        <authorList>
            <person name="Feng H."/>
        </authorList>
    </citation>
    <scope>NUCLEOTIDE SEQUENCE [LARGE SCALE GENOMIC DNA]</scope>
    <source>
        <strain evidence="2">s-11</strain>
    </source>
</reference>
<name>A0A7W2AK04_9BACL</name>
<protein>
    <submittedName>
        <fullName evidence="1">Transposase</fullName>
    </submittedName>
</protein>
<keyword evidence="2" id="KW-1185">Reference proteome</keyword>
<dbReference type="AlphaFoldDB" id="A0A7W2AK04"/>
<gene>
    <name evidence="1" type="ORF">H1164_15915</name>
</gene>
<proteinExistence type="predicted"/>
<dbReference type="EMBL" id="JACEIP010000035">
    <property type="protein sequence ID" value="MBA4544334.1"/>
    <property type="molecule type" value="Genomic_DNA"/>
</dbReference>
<dbReference type="OrthoDB" id="9774608at2"/>
<dbReference type="Proteomes" id="UP000530514">
    <property type="component" value="Unassembled WGS sequence"/>
</dbReference>
<evidence type="ECO:0000313" key="1">
    <source>
        <dbReference type="EMBL" id="MBA4544334.1"/>
    </source>
</evidence>
<comment type="caution">
    <text evidence="1">The sequence shown here is derived from an EMBL/GenBank/DDBJ whole genome shotgun (WGS) entry which is preliminary data.</text>
</comment>
<accession>A0A7W2AK04</accession>
<evidence type="ECO:0000313" key="2">
    <source>
        <dbReference type="Proteomes" id="UP000530514"/>
    </source>
</evidence>